<dbReference type="EMBL" id="QRCM01000001">
    <property type="protein sequence ID" value="TXG89498.1"/>
    <property type="molecule type" value="Genomic_DNA"/>
</dbReference>
<proteinExistence type="predicted"/>
<dbReference type="Gene3D" id="1.10.10.10">
    <property type="entry name" value="Winged helix-like DNA-binding domain superfamily/Winged helix DNA-binding domain"/>
    <property type="match status" value="1"/>
</dbReference>
<reference evidence="2 3" key="1">
    <citation type="submission" date="2018-07" db="EMBL/GenBank/DDBJ databases">
        <title>Genome sequence of Rhodococcus rhodnii ATCC 35071 from Rhodnius prolixus.</title>
        <authorList>
            <person name="Patel V."/>
            <person name="Vogel K.J."/>
        </authorList>
    </citation>
    <scope>NUCLEOTIDE SEQUENCE [LARGE SCALE GENOMIC DNA]</scope>
    <source>
        <strain evidence="2 3">ATCC 35071</strain>
    </source>
</reference>
<accession>A0A6P2CF02</accession>
<dbReference type="InterPro" id="IPR036390">
    <property type="entry name" value="WH_DNA-bd_sf"/>
</dbReference>
<dbReference type="SMART" id="SM00347">
    <property type="entry name" value="HTH_MARR"/>
    <property type="match status" value="1"/>
</dbReference>
<gene>
    <name evidence="2" type="ORF">DW322_03735</name>
</gene>
<sequence length="157" mass="17092">MPTDDDLRFDDGEATPQRLRGQLSRLLGLTAAQTHRVAGDALGAVGAHKDHFISLAALDEFGPLSQAKLSSHTRIYTSDLVAVLARLEQDGYVSRAPDPADKRRNVVTITDRGRTRLTELDGILAVVNERILAPLEQAERAQLFDLLRRIGGSAARA</sequence>
<dbReference type="Pfam" id="PF01047">
    <property type="entry name" value="MarR"/>
    <property type="match status" value="1"/>
</dbReference>
<comment type="caution">
    <text evidence="2">The sequence shown here is derived from an EMBL/GenBank/DDBJ whole genome shotgun (WGS) entry which is preliminary data.</text>
</comment>
<evidence type="ECO:0000313" key="2">
    <source>
        <dbReference type="EMBL" id="TXG89498.1"/>
    </source>
</evidence>
<dbReference type="PANTHER" id="PTHR33164:SF43">
    <property type="entry name" value="HTH-TYPE TRANSCRIPTIONAL REPRESSOR YETL"/>
    <property type="match status" value="1"/>
</dbReference>
<dbReference type="PROSITE" id="PS50995">
    <property type="entry name" value="HTH_MARR_2"/>
    <property type="match status" value="1"/>
</dbReference>
<evidence type="ECO:0000259" key="1">
    <source>
        <dbReference type="PROSITE" id="PS50995"/>
    </source>
</evidence>
<dbReference type="PANTHER" id="PTHR33164">
    <property type="entry name" value="TRANSCRIPTIONAL REGULATOR, MARR FAMILY"/>
    <property type="match status" value="1"/>
</dbReference>
<dbReference type="SUPFAM" id="SSF46785">
    <property type="entry name" value="Winged helix' DNA-binding domain"/>
    <property type="match status" value="1"/>
</dbReference>
<organism evidence="2 3">
    <name type="scientific">Rhodococcus rhodnii</name>
    <dbReference type="NCBI Taxonomy" id="38312"/>
    <lineage>
        <taxon>Bacteria</taxon>
        <taxon>Bacillati</taxon>
        <taxon>Actinomycetota</taxon>
        <taxon>Actinomycetes</taxon>
        <taxon>Mycobacteriales</taxon>
        <taxon>Nocardiaceae</taxon>
        <taxon>Rhodococcus</taxon>
    </lineage>
</organism>
<dbReference type="InterPro" id="IPR039422">
    <property type="entry name" value="MarR/SlyA-like"/>
</dbReference>
<dbReference type="InterPro" id="IPR036388">
    <property type="entry name" value="WH-like_DNA-bd_sf"/>
</dbReference>
<dbReference type="PRINTS" id="PR00598">
    <property type="entry name" value="HTHMARR"/>
</dbReference>
<dbReference type="RefSeq" id="WP_010838079.1">
    <property type="nucleotide sequence ID" value="NZ_QRCM01000001.1"/>
</dbReference>
<feature type="domain" description="HTH marR-type" evidence="1">
    <location>
        <begin position="20"/>
        <end position="152"/>
    </location>
</feature>
<protein>
    <submittedName>
        <fullName evidence="2">MarR family transcriptional regulator</fullName>
    </submittedName>
</protein>
<name>A0A6P2CF02_9NOCA</name>
<dbReference type="Proteomes" id="UP000471120">
    <property type="component" value="Unassembled WGS sequence"/>
</dbReference>
<dbReference type="AlphaFoldDB" id="A0A6P2CF02"/>
<dbReference type="InterPro" id="IPR000835">
    <property type="entry name" value="HTH_MarR-typ"/>
</dbReference>
<dbReference type="GO" id="GO:0003700">
    <property type="term" value="F:DNA-binding transcription factor activity"/>
    <property type="evidence" value="ECO:0007669"/>
    <property type="project" value="InterPro"/>
</dbReference>
<dbReference type="GO" id="GO:0006950">
    <property type="term" value="P:response to stress"/>
    <property type="evidence" value="ECO:0007669"/>
    <property type="project" value="TreeGrafter"/>
</dbReference>
<evidence type="ECO:0000313" key="3">
    <source>
        <dbReference type="Proteomes" id="UP000471120"/>
    </source>
</evidence>